<evidence type="ECO:0008006" key="3">
    <source>
        <dbReference type="Google" id="ProtNLM"/>
    </source>
</evidence>
<dbReference type="Gene3D" id="3.30.1310.10">
    <property type="entry name" value="Nucleoid-associated protein YbaB-like domain"/>
    <property type="match status" value="1"/>
</dbReference>
<organism evidence="1 2">
    <name type="scientific">Saccharopolyspora oryzae</name>
    <dbReference type="NCBI Taxonomy" id="2997343"/>
    <lineage>
        <taxon>Bacteria</taxon>
        <taxon>Bacillati</taxon>
        <taxon>Actinomycetota</taxon>
        <taxon>Actinomycetes</taxon>
        <taxon>Pseudonocardiales</taxon>
        <taxon>Pseudonocardiaceae</taxon>
        <taxon>Saccharopolyspora</taxon>
    </lineage>
</organism>
<dbReference type="EMBL" id="JAQGLA010000055">
    <property type="protein sequence ID" value="MDA3628922.1"/>
    <property type="molecule type" value="Genomic_DNA"/>
</dbReference>
<comment type="caution">
    <text evidence="1">The sequence shown here is derived from an EMBL/GenBank/DDBJ whole genome shotgun (WGS) entry which is preliminary data.</text>
</comment>
<proteinExistence type="predicted"/>
<dbReference type="InterPro" id="IPR036894">
    <property type="entry name" value="YbaB-like_sf"/>
</dbReference>
<protein>
    <recommendedName>
        <fullName evidence="3">YbaB/EbfC family DNA-binding protein</fullName>
    </recommendedName>
</protein>
<gene>
    <name evidence="1" type="ORF">OU415_26045</name>
</gene>
<evidence type="ECO:0000313" key="1">
    <source>
        <dbReference type="EMBL" id="MDA3628922.1"/>
    </source>
</evidence>
<reference evidence="1 2" key="1">
    <citation type="submission" date="2022-11" db="EMBL/GenBank/DDBJ databases">
        <title>Draft genome sequence of Saccharopolyspora sp. WRP15-2 isolated from rhizosphere soils of wild rice in Thailand.</title>
        <authorList>
            <person name="Duangmal K."/>
            <person name="Kammanee S."/>
            <person name="Muangham S."/>
        </authorList>
    </citation>
    <scope>NUCLEOTIDE SEQUENCE [LARGE SCALE GENOMIC DNA]</scope>
    <source>
        <strain evidence="1 2">WRP15-2</strain>
    </source>
</reference>
<name>A0ABT4V6K5_9PSEU</name>
<evidence type="ECO:0000313" key="2">
    <source>
        <dbReference type="Proteomes" id="UP001210380"/>
    </source>
</evidence>
<dbReference type="Proteomes" id="UP001210380">
    <property type="component" value="Unassembled WGS sequence"/>
</dbReference>
<accession>A0ABT4V6K5</accession>
<dbReference type="RefSeq" id="WP_270951855.1">
    <property type="nucleotide sequence ID" value="NZ_JAQGLA010000055.1"/>
</dbReference>
<sequence length="104" mass="10732">MDGTSLQGCGSAADGQVRAIIAPDGRLADLSFSSELLSRGPSEVAAAVQQAVNAGIDDLARQVRGDSGALGAFEQQLDQLTAGFERTIEKVTQDLAEAQKKLGT</sequence>
<keyword evidence="2" id="KW-1185">Reference proteome</keyword>